<accession>A0AAD2E6Y6</accession>
<keyword evidence="4" id="KW-1185">Reference proteome</keyword>
<feature type="region of interest" description="Disordered" evidence="2">
    <location>
        <begin position="1"/>
        <end position="26"/>
    </location>
</feature>
<reference evidence="3" key="1">
    <citation type="submission" date="2023-05" db="EMBL/GenBank/DDBJ databases">
        <authorList>
            <person name="Huff M."/>
        </authorList>
    </citation>
    <scope>NUCLEOTIDE SEQUENCE</scope>
</reference>
<feature type="compositionally biased region" description="Basic and acidic residues" evidence="2">
    <location>
        <begin position="10"/>
        <end position="25"/>
    </location>
</feature>
<evidence type="ECO:0000313" key="3">
    <source>
        <dbReference type="EMBL" id="CAI9777085.1"/>
    </source>
</evidence>
<organism evidence="3 4">
    <name type="scientific">Fraxinus pennsylvanica</name>
    <dbReference type="NCBI Taxonomy" id="56036"/>
    <lineage>
        <taxon>Eukaryota</taxon>
        <taxon>Viridiplantae</taxon>
        <taxon>Streptophyta</taxon>
        <taxon>Embryophyta</taxon>
        <taxon>Tracheophyta</taxon>
        <taxon>Spermatophyta</taxon>
        <taxon>Magnoliopsida</taxon>
        <taxon>eudicotyledons</taxon>
        <taxon>Gunneridae</taxon>
        <taxon>Pentapetalae</taxon>
        <taxon>asterids</taxon>
        <taxon>lamiids</taxon>
        <taxon>Lamiales</taxon>
        <taxon>Oleaceae</taxon>
        <taxon>Oleeae</taxon>
        <taxon>Fraxinus</taxon>
    </lineage>
</organism>
<evidence type="ECO:0000256" key="2">
    <source>
        <dbReference type="SAM" id="MobiDB-lite"/>
    </source>
</evidence>
<evidence type="ECO:0000313" key="4">
    <source>
        <dbReference type="Proteomes" id="UP000834106"/>
    </source>
</evidence>
<sequence length="206" mass="22856">MGSIVKTLTGRRESPNRGGGKKDDGSSTVVLKLDLNCEGSAKKVKHSVCHFEVDLDLNLEHLDPPLNSDSRFGSKLNELETTHGRIEERIRELEAIIARARHRQLRNALKISDFSGAHVDRGGKGTYIDLLRVMESIFKQGSGWAYVQVKQRYRQYHHCSGSANNPKAIPVASSHANVQTRTGPTDTATYQQTLYSQPCTPASKRS</sequence>
<gene>
    <name evidence="3" type="ORF">FPE_LOCUS24515</name>
</gene>
<keyword evidence="1" id="KW-0175">Coiled coil</keyword>
<dbReference type="EMBL" id="OU503050">
    <property type="protein sequence ID" value="CAI9777085.1"/>
    <property type="molecule type" value="Genomic_DNA"/>
</dbReference>
<name>A0AAD2E6Y6_9LAMI</name>
<evidence type="ECO:0000256" key="1">
    <source>
        <dbReference type="SAM" id="Coils"/>
    </source>
</evidence>
<feature type="coiled-coil region" evidence="1">
    <location>
        <begin position="76"/>
        <end position="103"/>
    </location>
</feature>
<dbReference type="AlphaFoldDB" id="A0AAD2E6Y6"/>
<proteinExistence type="predicted"/>
<protein>
    <submittedName>
        <fullName evidence="3">Uncharacterized protein</fullName>
    </submittedName>
</protein>
<dbReference type="Proteomes" id="UP000834106">
    <property type="component" value="Chromosome 15"/>
</dbReference>